<keyword evidence="9 11" id="KW-0472">Membrane</keyword>
<dbReference type="RefSeq" id="XP_007879757.1">
    <property type="nucleotide sequence ID" value="XM_007881566.1"/>
</dbReference>
<feature type="compositionally biased region" description="Acidic residues" evidence="10">
    <location>
        <begin position="393"/>
        <end position="404"/>
    </location>
</feature>
<organism evidence="13 14">
    <name type="scientific">Pseudozyma flocculosa PF-1</name>
    <dbReference type="NCBI Taxonomy" id="1277687"/>
    <lineage>
        <taxon>Eukaryota</taxon>
        <taxon>Fungi</taxon>
        <taxon>Dikarya</taxon>
        <taxon>Basidiomycota</taxon>
        <taxon>Ustilaginomycotina</taxon>
        <taxon>Ustilaginomycetes</taxon>
        <taxon>Ustilaginales</taxon>
        <taxon>Ustilaginaceae</taxon>
        <taxon>Pseudozyma</taxon>
    </lineage>
</organism>
<feature type="transmembrane region" description="Helical" evidence="11">
    <location>
        <begin position="76"/>
        <end position="107"/>
    </location>
</feature>
<protein>
    <recommendedName>
        <fullName evidence="4">Golgi apparatus membrane protein TVP38</fullName>
    </recommendedName>
    <alternativeName>
        <fullName evidence="5">Golgi apparatus membrane protein tvp38</fullName>
    </alternativeName>
</protein>
<evidence type="ECO:0000256" key="10">
    <source>
        <dbReference type="SAM" id="MobiDB-lite"/>
    </source>
</evidence>
<evidence type="ECO:0000256" key="6">
    <source>
        <dbReference type="ARBA" id="ARBA00022692"/>
    </source>
</evidence>
<evidence type="ECO:0000256" key="7">
    <source>
        <dbReference type="ARBA" id="ARBA00022989"/>
    </source>
</evidence>
<comment type="subcellular location">
    <subcellularLocation>
        <location evidence="2">Golgi apparatus membrane</location>
        <topology evidence="2">Multi-pass membrane protein</topology>
    </subcellularLocation>
</comment>
<evidence type="ECO:0000256" key="1">
    <source>
        <dbReference type="ARBA" id="ARBA00002978"/>
    </source>
</evidence>
<feature type="region of interest" description="Disordered" evidence="10">
    <location>
        <begin position="303"/>
        <end position="419"/>
    </location>
</feature>
<evidence type="ECO:0000256" key="3">
    <source>
        <dbReference type="ARBA" id="ARBA00008640"/>
    </source>
</evidence>
<sequence>MALPLSGALGSVAHGARGWLTGLAARYRALTPRRRLYLHLLIVFEALVFAAFIYIGPDTIFNKTASIALWISNRPYGLPLVLSLVVLLSFPPLFGYGTAITLCGLGWGVAAPESPTHPAMHGSLLRGWAVATAGCLLGASVSFVVLRCLIRRNAHVAFIERVLDDPKFRAMKEAVRRRGTSMAILIRFCPFPFCYSNLFFASLDTVSFGQFMLATALITPKLLLHVFIGARMFELMDTDERAKLDGWHKVLNVVYIVIGTVIGALTGWLVWKETQKILDQMARSEAGTEGGRGRGRGRDFVVEFDLDGPHDDDDDDEREYVVDSETPPIQDGDDQRPLLASPSPSPSPSGHPRGRGGSPLADVKGDGGADGDGDGDGVQGQKRTMQPFKLIDDDTDDDDDDDDGGGGASPRRSPGRNRR</sequence>
<dbReference type="KEGG" id="pfp:PFL1_04042"/>
<dbReference type="EMBL" id="KE361635">
    <property type="protein sequence ID" value="EPQ28215.1"/>
    <property type="molecule type" value="Genomic_DNA"/>
</dbReference>
<gene>
    <name evidence="13" type="ORF">PFL1_04042</name>
</gene>
<evidence type="ECO:0000256" key="2">
    <source>
        <dbReference type="ARBA" id="ARBA00004653"/>
    </source>
</evidence>
<evidence type="ECO:0000313" key="14">
    <source>
        <dbReference type="Proteomes" id="UP000053664"/>
    </source>
</evidence>
<feature type="transmembrane region" description="Helical" evidence="11">
    <location>
        <begin position="37"/>
        <end position="55"/>
    </location>
</feature>
<reference evidence="13 14" key="1">
    <citation type="journal article" date="2013" name="Plant Cell">
        <title>The transition from a phytopathogenic smut ancestor to an anamorphic biocontrol agent deciphered by comparative whole-genome analysis.</title>
        <authorList>
            <person name="Lefebvre F."/>
            <person name="Joly D.L."/>
            <person name="Labbe C."/>
            <person name="Teichmann B."/>
            <person name="Linning R."/>
            <person name="Belzile F."/>
            <person name="Bakkeren G."/>
            <person name="Belanger R.R."/>
        </authorList>
    </citation>
    <scope>NUCLEOTIDE SEQUENCE [LARGE SCALE GENOMIC DNA]</scope>
    <source>
        <strain evidence="13 14">PF-1</strain>
    </source>
</reference>
<dbReference type="Pfam" id="PF09335">
    <property type="entry name" value="VTT_dom"/>
    <property type="match status" value="1"/>
</dbReference>
<accession>A0A061H867</accession>
<dbReference type="Proteomes" id="UP000053664">
    <property type="component" value="Unassembled WGS sequence"/>
</dbReference>
<dbReference type="GO" id="GO:0000139">
    <property type="term" value="C:Golgi membrane"/>
    <property type="evidence" value="ECO:0007669"/>
    <property type="project" value="UniProtKB-SubCell"/>
</dbReference>
<comment type="similarity">
    <text evidence="3">Belongs to the TVP38/TMEM64 family.</text>
</comment>
<feature type="transmembrane region" description="Helical" evidence="11">
    <location>
        <begin position="184"/>
        <end position="203"/>
    </location>
</feature>
<evidence type="ECO:0000256" key="11">
    <source>
        <dbReference type="SAM" id="Phobius"/>
    </source>
</evidence>
<evidence type="ECO:0000256" key="5">
    <source>
        <dbReference type="ARBA" id="ARBA00020673"/>
    </source>
</evidence>
<feature type="transmembrane region" description="Helical" evidence="11">
    <location>
        <begin position="209"/>
        <end position="230"/>
    </location>
</feature>
<dbReference type="GO" id="GO:0016192">
    <property type="term" value="P:vesicle-mediated transport"/>
    <property type="evidence" value="ECO:0007669"/>
    <property type="project" value="TreeGrafter"/>
</dbReference>
<keyword evidence="7 11" id="KW-1133">Transmembrane helix</keyword>
<dbReference type="GO" id="GO:0000022">
    <property type="term" value="P:mitotic spindle elongation"/>
    <property type="evidence" value="ECO:0007669"/>
    <property type="project" value="TreeGrafter"/>
</dbReference>
<feature type="domain" description="VTT" evidence="12">
    <location>
        <begin position="124"/>
        <end position="230"/>
    </location>
</feature>
<dbReference type="InterPro" id="IPR032816">
    <property type="entry name" value="VTT_dom"/>
</dbReference>
<evidence type="ECO:0000256" key="9">
    <source>
        <dbReference type="ARBA" id="ARBA00023136"/>
    </source>
</evidence>
<dbReference type="PANTHER" id="PTHR47549">
    <property type="entry name" value="GOLGI APPARATUS MEMBRANE PROTEIN TVP38-RELATED"/>
    <property type="match status" value="1"/>
</dbReference>
<keyword evidence="6 11" id="KW-0812">Transmembrane</keyword>
<dbReference type="InterPro" id="IPR051076">
    <property type="entry name" value="Golgi_membrane_TVP38/TMEM64"/>
</dbReference>
<dbReference type="GeneID" id="19318149"/>
<feature type="transmembrane region" description="Helical" evidence="11">
    <location>
        <begin position="250"/>
        <end position="271"/>
    </location>
</feature>
<name>A0A061H867_9BASI</name>
<dbReference type="HOGENOM" id="CLU_655742_0_0_1"/>
<dbReference type="eggNOG" id="KOG3140">
    <property type="taxonomic scope" value="Eukaryota"/>
</dbReference>
<evidence type="ECO:0000259" key="12">
    <source>
        <dbReference type="Pfam" id="PF09335"/>
    </source>
</evidence>
<dbReference type="PANTHER" id="PTHR47549:SF1">
    <property type="entry name" value="GOLGI APPARATUS MEMBRANE PROTEIN TVP38"/>
    <property type="match status" value="1"/>
</dbReference>
<evidence type="ECO:0000256" key="8">
    <source>
        <dbReference type="ARBA" id="ARBA00023034"/>
    </source>
</evidence>
<feature type="compositionally biased region" description="Acidic residues" evidence="10">
    <location>
        <begin position="303"/>
        <end position="318"/>
    </location>
</feature>
<dbReference type="OrthoDB" id="166803at2759"/>
<keyword evidence="8" id="KW-0333">Golgi apparatus</keyword>
<evidence type="ECO:0000313" key="13">
    <source>
        <dbReference type="EMBL" id="EPQ28215.1"/>
    </source>
</evidence>
<evidence type="ECO:0000256" key="4">
    <source>
        <dbReference type="ARBA" id="ARBA00013533"/>
    </source>
</evidence>
<comment type="function">
    <text evidence="1">Golgi membrane protein involved in vesicular trafficking and spindle migration.</text>
</comment>
<feature type="transmembrane region" description="Helical" evidence="11">
    <location>
        <begin position="127"/>
        <end position="150"/>
    </location>
</feature>
<dbReference type="AlphaFoldDB" id="A0A061H867"/>
<proteinExistence type="inferred from homology"/>